<dbReference type="SFLD" id="SFLDG01020">
    <property type="entry name" value="Terpene_Cyclase_Like_2"/>
    <property type="match status" value="1"/>
</dbReference>
<dbReference type="Pfam" id="PF19086">
    <property type="entry name" value="Terpene_syn_C_2"/>
    <property type="match status" value="1"/>
</dbReference>
<evidence type="ECO:0000256" key="5">
    <source>
        <dbReference type="ARBA" id="ARBA00023239"/>
    </source>
</evidence>
<evidence type="ECO:0000256" key="3">
    <source>
        <dbReference type="ARBA" id="ARBA00022723"/>
    </source>
</evidence>
<dbReference type="InParanoid" id="G4TNA6"/>
<dbReference type="InterPro" id="IPR034686">
    <property type="entry name" value="Terpene_cyclase-like_2"/>
</dbReference>
<accession>G4TNA6</accession>
<reference evidence="7 8" key="1">
    <citation type="journal article" date="2011" name="PLoS Pathog.">
        <title>Endophytic Life Strategies Decoded by Genome and Transcriptome Analyses of the Mutualistic Root Symbiont Piriformospora indica.</title>
        <authorList>
            <person name="Zuccaro A."/>
            <person name="Lahrmann U."/>
            <person name="Guldener U."/>
            <person name="Langen G."/>
            <person name="Pfiffi S."/>
            <person name="Biedenkopf D."/>
            <person name="Wong P."/>
            <person name="Samans B."/>
            <person name="Grimm C."/>
            <person name="Basiewicz M."/>
            <person name="Murat C."/>
            <person name="Martin F."/>
            <person name="Kogel K.H."/>
        </authorList>
    </citation>
    <scope>NUCLEOTIDE SEQUENCE [LARGE SCALE GENOMIC DNA]</scope>
    <source>
        <strain evidence="7 8">DSM 11827</strain>
    </source>
</reference>
<dbReference type="EC" id="4.2.3.-" evidence="6"/>
<dbReference type="SFLD" id="SFLDS00005">
    <property type="entry name" value="Isoprenoid_Synthase_Type_I"/>
    <property type="match status" value="1"/>
</dbReference>
<dbReference type="EMBL" id="CAFZ01000184">
    <property type="protein sequence ID" value="CCA72799.1"/>
    <property type="molecule type" value="Genomic_DNA"/>
</dbReference>
<dbReference type="InterPro" id="IPR008949">
    <property type="entry name" value="Isoprenoid_synthase_dom_sf"/>
</dbReference>
<evidence type="ECO:0000256" key="4">
    <source>
        <dbReference type="ARBA" id="ARBA00022842"/>
    </source>
</evidence>
<dbReference type="Proteomes" id="UP000007148">
    <property type="component" value="Unassembled WGS sequence"/>
</dbReference>
<protein>
    <recommendedName>
        <fullName evidence="6">Terpene synthase</fullName>
        <ecNumber evidence="6">4.2.3.-</ecNumber>
    </recommendedName>
</protein>
<evidence type="ECO:0000256" key="6">
    <source>
        <dbReference type="RuleBase" id="RU366034"/>
    </source>
</evidence>
<evidence type="ECO:0000313" key="7">
    <source>
        <dbReference type="EMBL" id="CCA72799.1"/>
    </source>
</evidence>
<dbReference type="GO" id="GO:0008299">
    <property type="term" value="P:isoprenoid biosynthetic process"/>
    <property type="evidence" value="ECO:0007669"/>
    <property type="project" value="UniProtKB-ARBA"/>
</dbReference>
<keyword evidence="8" id="KW-1185">Reference proteome</keyword>
<evidence type="ECO:0000256" key="2">
    <source>
        <dbReference type="ARBA" id="ARBA00006333"/>
    </source>
</evidence>
<organism evidence="7 8">
    <name type="scientific">Serendipita indica (strain DSM 11827)</name>
    <name type="common">Root endophyte fungus</name>
    <name type="synonym">Piriformospora indica</name>
    <dbReference type="NCBI Taxonomy" id="1109443"/>
    <lineage>
        <taxon>Eukaryota</taxon>
        <taxon>Fungi</taxon>
        <taxon>Dikarya</taxon>
        <taxon>Basidiomycota</taxon>
        <taxon>Agaricomycotina</taxon>
        <taxon>Agaricomycetes</taxon>
        <taxon>Sebacinales</taxon>
        <taxon>Serendipitaceae</taxon>
        <taxon>Serendipita</taxon>
    </lineage>
</organism>
<gene>
    <name evidence="7" type="ORF">PIIN_06735</name>
</gene>
<keyword evidence="3 6" id="KW-0479">Metal-binding</keyword>
<dbReference type="Gene3D" id="1.10.600.10">
    <property type="entry name" value="Farnesyl Diphosphate Synthase"/>
    <property type="match status" value="1"/>
</dbReference>
<dbReference type="HOGENOM" id="CLU_529048_0_0_1"/>
<dbReference type="eggNOG" id="ENOG502S2X0">
    <property type="taxonomic scope" value="Eukaryota"/>
</dbReference>
<dbReference type="PANTHER" id="PTHR35201:SF4">
    <property type="entry name" value="BETA-PINACENE SYNTHASE-RELATED"/>
    <property type="match status" value="1"/>
</dbReference>
<evidence type="ECO:0000313" key="8">
    <source>
        <dbReference type="Proteomes" id="UP000007148"/>
    </source>
</evidence>
<proteinExistence type="inferred from homology"/>
<comment type="cofactor">
    <cofactor evidence="1 6">
        <name>Mg(2+)</name>
        <dbReference type="ChEBI" id="CHEBI:18420"/>
    </cofactor>
</comment>
<comment type="caution">
    <text evidence="7">The sequence shown here is derived from an EMBL/GenBank/DDBJ whole genome shotgun (WGS) entry which is preliminary data.</text>
</comment>
<dbReference type="PANTHER" id="PTHR35201">
    <property type="entry name" value="TERPENE SYNTHASE"/>
    <property type="match status" value="1"/>
</dbReference>
<dbReference type="AlphaFoldDB" id="G4TNA6"/>
<dbReference type="GO" id="GO:0046872">
    <property type="term" value="F:metal ion binding"/>
    <property type="evidence" value="ECO:0007669"/>
    <property type="project" value="UniProtKB-KW"/>
</dbReference>
<name>G4TNA6_SERID</name>
<dbReference type="SUPFAM" id="SSF48576">
    <property type="entry name" value="Terpenoid synthases"/>
    <property type="match status" value="1"/>
</dbReference>
<dbReference type="OMA" id="WSFRSER"/>
<dbReference type="STRING" id="1109443.G4TNA6"/>
<keyword evidence="5 6" id="KW-0456">Lyase</keyword>
<evidence type="ECO:0000256" key="1">
    <source>
        <dbReference type="ARBA" id="ARBA00001946"/>
    </source>
</evidence>
<dbReference type="OrthoDB" id="2861623at2759"/>
<keyword evidence="4 6" id="KW-0460">Magnesium</keyword>
<comment type="similarity">
    <text evidence="2 6">Belongs to the terpene synthase family.</text>
</comment>
<dbReference type="GO" id="GO:0010333">
    <property type="term" value="F:terpene synthase activity"/>
    <property type="evidence" value="ECO:0007669"/>
    <property type="project" value="InterPro"/>
</dbReference>
<sequence>MPSVSPATIRLPDILGAMDRFELRTHPDEREVTRASNEWFNSYNMMPPALFEKFVKCDFGLMTGMSYPDTDATRLRITCDYMSILFAYDDLMDLPSSDLMHDKIASDKAAKIMMGVLTHPHKFRPYAGLPVATAFHDFWTRFCATSTPKMQKRFTDTTYEYVMAVKNQCGNRQSSRCPTIEEYVALRRDTSAIKVTYACIEYCLNIDVPDEAFYHPSVAALQEAGNDILSWANDVYSFDNEQSSGDCHNLVAIVAINKNITVQAAMEYVMGMIDSAIERFFEECANVPSFGPEVDPLVQAYIKGVELYLSGSVFWHLESERYFGARVQHVKDTLMVELRPLDEGAKPAFDLMYKLPSNLTPEVLSAAAVSAAPAAPAPVASPAPQPEILSPTPISPINVNFPLGNVACPPPSYETQRVLAKMVAATVEEKQRLAYSQPAEQYYSPAPQYYPSQPVEKFQQTNVLETAFKGSNSELTNILVIASVLMAGSPMALVPFVPLLALLLLPNETPVAPVA</sequence>